<feature type="domain" description="Bacterioopsin transcriptional activator GAF and HTH associated" evidence="4">
    <location>
        <begin position="22"/>
        <end position="148"/>
    </location>
</feature>
<dbReference type="Proteomes" id="UP001501729">
    <property type="component" value="Unassembled WGS sequence"/>
</dbReference>
<reference evidence="5 6" key="1">
    <citation type="journal article" date="2019" name="Int. J. Syst. Evol. Microbiol.">
        <title>The Global Catalogue of Microorganisms (GCM) 10K type strain sequencing project: providing services to taxonomists for standard genome sequencing and annotation.</title>
        <authorList>
            <consortium name="The Broad Institute Genomics Platform"/>
            <consortium name="The Broad Institute Genome Sequencing Center for Infectious Disease"/>
            <person name="Wu L."/>
            <person name="Ma J."/>
        </authorList>
    </citation>
    <scope>NUCLEOTIDE SEQUENCE [LARGE SCALE GENOMIC DNA]</scope>
    <source>
        <strain evidence="5 6">JCM 17504</strain>
    </source>
</reference>
<dbReference type="PANTHER" id="PTHR34236">
    <property type="entry name" value="DIMETHYL SULFOXIDE REDUCTASE TRANSCRIPTIONAL ACTIVATOR"/>
    <property type="match status" value="1"/>
</dbReference>
<evidence type="ECO:0008006" key="7">
    <source>
        <dbReference type="Google" id="ProtNLM"/>
    </source>
</evidence>
<keyword evidence="2" id="KW-0804">Transcription</keyword>
<name>A0AAV3UCE0_9EURY</name>
<dbReference type="Pfam" id="PF04967">
    <property type="entry name" value="HTH_10"/>
    <property type="match status" value="1"/>
</dbReference>
<dbReference type="EMBL" id="BAABKX010000001">
    <property type="protein sequence ID" value="GAA5042003.1"/>
    <property type="molecule type" value="Genomic_DNA"/>
</dbReference>
<comment type="caution">
    <text evidence="5">The sequence shown here is derived from an EMBL/GenBank/DDBJ whole genome shotgun (WGS) entry which is preliminary data.</text>
</comment>
<dbReference type="InterPro" id="IPR007050">
    <property type="entry name" value="HTH_bacterioopsin"/>
</dbReference>
<feature type="domain" description="HTH bat-type" evidence="3">
    <location>
        <begin position="163"/>
        <end position="214"/>
    </location>
</feature>
<accession>A0AAV3UCE0</accession>
<evidence type="ECO:0000259" key="4">
    <source>
        <dbReference type="Pfam" id="PF15915"/>
    </source>
</evidence>
<dbReference type="AlphaFoldDB" id="A0AAV3UCE0"/>
<organism evidence="5 6">
    <name type="scientific">Haladaptatus pallidirubidus</name>
    <dbReference type="NCBI Taxonomy" id="1008152"/>
    <lineage>
        <taxon>Archaea</taxon>
        <taxon>Methanobacteriati</taxon>
        <taxon>Methanobacteriota</taxon>
        <taxon>Stenosarchaea group</taxon>
        <taxon>Halobacteria</taxon>
        <taxon>Halobacteriales</taxon>
        <taxon>Haladaptataceae</taxon>
        <taxon>Haladaptatus</taxon>
    </lineage>
</organism>
<gene>
    <name evidence="5" type="ORF">GCM10025751_04860</name>
</gene>
<dbReference type="Pfam" id="PF15915">
    <property type="entry name" value="BAT"/>
    <property type="match status" value="1"/>
</dbReference>
<protein>
    <recommendedName>
        <fullName evidence="7">DNA binding domain-containing protein</fullName>
    </recommendedName>
</protein>
<proteinExistence type="predicted"/>
<sequence length="227" mass="26097">MMAFDVRMSTIAEMELPAQEFALRKTLEHVPEAEFDIVRVAAHDNDQVLPYLWATADDFEKLDEALRDDPSVDEVTLLEDLGDERLYRMNWVEQIRVVIHILVEEEATVLNLRGKENRWRLRTLFPNRDALSATYDFCEETGLTLDLRNIYEMSDQRHGLFGLTEEQHETLMMALESGYYDVPRDATADDLAGDLHISHQAVSERLRRGHRSLVKNALAVGPGDGRK</sequence>
<dbReference type="PANTHER" id="PTHR34236:SF1">
    <property type="entry name" value="DIMETHYL SULFOXIDE REDUCTASE TRANSCRIPTIONAL ACTIVATOR"/>
    <property type="match status" value="1"/>
</dbReference>
<evidence type="ECO:0000256" key="2">
    <source>
        <dbReference type="ARBA" id="ARBA00023163"/>
    </source>
</evidence>
<dbReference type="InterPro" id="IPR031803">
    <property type="entry name" value="BAT_GAF/HTH-assoc"/>
</dbReference>
<evidence type="ECO:0000313" key="5">
    <source>
        <dbReference type="EMBL" id="GAA5042003.1"/>
    </source>
</evidence>
<keyword evidence="6" id="KW-1185">Reference proteome</keyword>
<evidence type="ECO:0000259" key="3">
    <source>
        <dbReference type="Pfam" id="PF04967"/>
    </source>
</evidence>
<evidence type="ECO:0000313" key="6">
    <source>
        <dbReference type="Proteomes" id="UP001501729"/>
    </source>
</evidence>
<keyword evidence="1" id="KW-0805">Transcription regulation</keyword>
<evidence type="ECO:0000256" key="1">
    <source>
        <dbReference type="ARBA" id="ARBA00023015"/>
    </source>
</evidence>